<keyword evidence="3" id="KW-1185">Reference proteome</keyword>
<feature type="region of interest" description="Disordered" evidence="1">
    <location>
        <begin position="1"/>
        <end position="31"/>
    </location>
</feature>
<dbReference type="Proteomes" id="UP000606786">
    <property type="component" value="Unassembled WGS sequence"/>
</dbReference>
<protein>
    <submittedName>
        <fullName evidence="2">(Mediterranean fruit fly) hypothetical protein</fullName>
    </submittedName>
</protein>
<reference evidence="2" key="1">
    <citation type="submission" date="2020-11" db="EMBL/GenBank/DDBJ databases">
        <authorList>
            <person name="Whitehead M."/>
        </authorList>
    </citation>
    <scope>NUCLEOTIDE SEQUENCE</scope>
    <source>
        <strain evidence="2">EGII</strain>
    </source>
</reference>
<sequence length="67" mass="7540">MHTVTSRAGNRSVQRQSRSNGGVQSLRDMPQSNAVVVGHDDIIHSVPQTYIYMVDTKEVHSLRLEHI</sequence>
<gene>
    <name evidence="2" type="ORF">CCAP1982_LOCUS12691</name>
</gene>
<feature type="compositionally biased region" description="Polar residues" evidence="1">
    <location>
        <begin position="1"/>
        <end position="23"/>
    </location>
</feature>
<proteinExistence type="predicted"/>
<evidence type="ECO:0000313" key="2">
    <source>
        <dbReference type="EMBL" id="CAD7004271.1"/>
    </source>
</evidence>
<dbReference type="AlphaFoldDB" id="A0A811V082"/>
<dbReference type="EMBL" id="CAJHJT010000034">
    <property type="protein sequence ID" value="CAD7004271.1"/>
    <property type="molecule type" value="Genomic_DNA"/>
</dbReference>
<evidence type="ECO:0000256" key="1">
    <source>
        <dbReference type="SAM" id="MobiDB-lite"/>
    </source>
</evidence>
<accession>A0A811V082</accession>
<evidence type="ECO:0000313" key="3">
    <source>
        <dbReference type="Proteomes" id="UP000606786"/>
    </source>
</evidence>
<organism evidence="2 3">
    <name type="scientific">Ceratitis capitata</name>
    <name type="common">Mediterranean fruit fly</name>
    <name type="synonym">Tephritis capitata</name>
    <dbReference type="NCBI Taxonomy" id="7213"/>
    <lineage>
        <taxon>Eukaryota</taxon>
        <taxon>Metazoa</taxon>
        <taxon>Ecdysozoa</taxon>
        <taxon>Arthropoda</taxon>
        <taxon>Hexapoda</taxon>
        <taxon>Insecta</taxon>
        <taxon>Pterygota</taxon>
        <taxon>Neoptera</taxon>
        <taxon>Endopterygota</taxon>
        <taxon>Diptera</taxon>
        <taxon>Brachycera</taxon>
        <taxon>Muscomorpha</taxon>
        <taxon>Tephritoidea</taxon>
        <taxon>Tephritidae</taxon>
        <taxon>Ceratitis</taxon>
        <taxon>Ceratitis</taxon>
    </lineage>
</organism>
<name>A0A811V082_CERCA</name>
<comment type="caution">
    <text evidence="2">The sequence shown here is derived from an EMBL/GenBank/DDBJ whole genome shotgun (WGS) entry which is preliminary data.</text>
</comment>